<keyword evidence="2 6" id="KW-0285">Flavoprotein</keyword>
<evidence type="ECO:0000256" key="7">
    <source>
        <dbReference type="SAM" id="MobiDB-lite"/>
    </source>
</evidence>
<dbReference type="NCBIfam" id="NF004685">
    <property type="entry name" value="PRK06029.1"/>
    <property type="match status" value="1"/>
</dbReference>
<keyword evidence="4 6" id="KW-0808">Transferase</keyword>
<evidence type="ECO:0000256" key="2">
    <source>
        <dbReference type="ARBA" id="ARBA00022630"/>
    </source>
</evidence>
<feature type="binding site" evidence="6">
    <location>
        <position position="237"/>
    </location>
    <ligand>
        <name>dimethylallyl phosphate</name>
        <dbReference type="ChEBI" id="CHEBI:88052"/>
    </ligand>
</feature>
<keyword evidence="3 6" id="KW-0288">FMN</keyword>
<dbReference type="EC" id="2.5.1.129" evidence="6"/>
<name>A0AAV9NKQ7_9EURO</name>
<feature type="region of interest" description="Disordered" evidence="7">
    <location>
        <begin position="271"/>
        <end position="292"/>
    </location>
</feature>
<reference evidence="9 10" key="1">
    <citation type="submission" date="2023-08" db="EMBL/GenBank/DDBJ databases">
        <title>Black Yeasts Isolated from many extreme environments.</title>
        <authorList>
            <person name="Coleine C."/>
            <person name="Stajich J.E."/>
            <person name="Selbmann L."/>
        </authorList>
    </citation>
    <scope>NUCLEOTIDE SEQUENCE [LARGE SCALE GENOMIC DNA]</scope>
    <source>
        <strain evidence="9 10">CCFEE 5792</strain>
    </source>
</reference>
<comment type="caution">
    <text evidence="9">The sequence shown here is derived from an EMBL/GenBank/DDBJ whole genome shotgun (WGS) entry which is preliminary data.</text>
</comment>
<gene>
    <name evidence="9" type="primary">PAD1_2</name>
    <name evidence="6" type="synonym">PAD1</name>
    <name evidence="9" type="ORF">LTR84_007541</name>
</gene>
<dbReference type="Gene3D" id="3.40.50.1950">
    <property type="entry name" value="Flavin prenyltransferase-like"/>
    <property type="match status" value="1"/>
</dbReference>
<evidence type="ECO:0000313" key="9">
    <source>
        <dbReference type="EMBL" id="KAK5061000.1"/>
    </source>
</evidence>
<feature type="binding site" evidence="6">
    <location>
        <position position="191"/>
    </location>
    <ligand>
        <name>FMN</name>
        <dbReference type="ChEBI" id="CHEBI:58210"/>
    </ligand>
</feature>
<comment type="subunit">
    <text evidence="6">Oligomer.</text>
</comment>
<comment type="similarity">
    <text evidence="5 6">Belongs to the UbiX/PAD1 family.</text>
</comment>
<dbReference type="Proteomes" id="UP001358417">
    <property type="component" value="Unassembled WGS sequence"/>
</dbReference>
<keyword evidence="1 6" id="KW-0637">Prenyltransferase</keyword>
<evidence type="ECO:0000256" key="3">
    <source>
        <dbReference type="ARBA" id="ARBA00022643"/>
    </source>
</evidence>
<proteinExistence type="inferred from homology"/>
<dbReference type="GO" id="GO:0106141">
    <property type="term" value="F:flavin prenyltransferase activity"/>
    <property type="evidence" value="ECO:0007669"/>
    <property type="project" value="UniProtKB-EC"/>
</dbReference>
<dbReference type="InterPro" id="IPR004507">
    <property type="entry name" value="UbiX-like"/>
</dbReference>
<dbReference type="RefSeq" id="XP_064710097.1">
    <property type="nucleotide sequence ID" value="XM_064851094.1"/>
</dbReference>
<evidence type="ECO:0000313" key="10">
    <source>
        <dbReference type="Proteomes" id="UP001358417"/>
    </source>
</evidence>
<feature type="domain" description="Flavoprotein" evidence="8">
    <location>
        <begin position="68"/>
        <end position="239"/>
    </location>
</feature>
<dbReference type="Pfam" id="PF02441">
    <property type="entry name" value="Flavoprotein"/>
    <property type="match status" value="1"/>
</dbReference>
<dbReference type="FunFam" id="3.40.50.1950:FF:000001">
    <property type="entry name" value="Flavin prenyltransferase UbiX"/>
    <property type="match status" value="1"/>
</dbReference>
<dbReference type="GeneID" id="89975707"/>
<feature type="binding site" evidence="6">
    <location>
        <position position="102"/>
    </location>
    <ligand>
        <name>FMN</name>
        <dbReference type="ChEBI" id="CHEBI:58210"/>
    </ligand>
</feature>
<evidence type="ECO:0000256" key="5">
    <source>
        <dbReference type="ARBA" id="ARBA00060793"/>
    </source>
</evidence>
<comment type="function">
    <text evidence="6">Flavin prenyltransferase that catalyzes the synthesis of the prenylated FMN cofactor (prenyl-FMN) for the ferulic acid decarboxylase FDC1. The prenyltransferase is metal-independent and links a dimethylallyl moiety from dimethylallyl monophosphate (DMAP) to the flavin N5 and C6 atoms of FMN.</text>
</comment>
<dbReference type="GO" id="GO:0005739">
    <property type="term" value="C:mitochondrion"/>
    <property type="evidence" value="ECO:0007669"/>
    <property type="project" value="UniProtKB-SubCell"/>
</dbReference>
<feature type="binding site" evidence="6">
    <location>
        <position position="221"/>
    </location>
    <ligand>
        <name>dimethylallyl phosphate</name>
        <dbReference type="ChEBI" id="CHEBI:88052"/>
    </ligand>
</feature>
<organism evidence="9 10">
    <name type="scientific">Exophiala bonariae</name>
    <dbReference type="NCBI Taxonomy" id="1690606"/>
    <lineage>
        <taxon>Eukaryota</taxon>
        <taxon>Fungi</taxon>
        <taxon>Dikarya</taxon>
        <taxon>Ascomycota</taxon>
        <taxon>Pezizomycotina</taxon>
        <taxon>Eurotiomycetes</taxon>
        <taxon>Chaetothyriomycetidae</taxon>
        <taxon>Chaetothyriales</taxon>
        <taxon>Herpotrichiellaceae</taxon>
        <taxon>Exophiala</taxon>
    </lineage>
</organism>
<keyword evidence="6" id="KW-0496">Mitochondrion</keyword>
<dbReference type="AlphaFoldDB" id="A0AAV9NKQ7"/>
<accession>A0AAV9NKQ7</accession>
<sequence>MSQRLSRLFNQTFNGFARSGCGQGRLSWSKTCGLRNTFIASQKRSVATSRSCWQQCPNTTIPLPRRKKRVVVAVTGATGSPLAVALLQRLRRLNVETHLILSTWAVATLKYELDAPDDRSSYFASLADYSYSPRDVSASLSSGSFRTDGMIIVPCSMKTLASIRIGYDTDLITRAASVTLKERRRLILVARETPLSSIHLENMLRVSEAGAVVMPPVMAFYTRPQCIDDMVQQSVKRMSDLLGVGEDFDEEEEQSRSDVWTGFDWETKKAGEISQRGETQIEGEVQKASNGA</sequence>
<dbReference type="EMBL" id="JAVRRD010000003">
    <property type="protein sequence ID" value="KAK5061000.1"/>
    <property type="molecule type" value="Genomic_DNA"/>
</dbReference>
<feature type="binding site" evidence="6">
    <location>
        <begin position="76"/>
        <end position="78"/>
    </location>
    <ligand>
        <name>FMN</name>
        <dbReference type="ChEBI" id="CHEBI:58210"/>
    </ligand>
</feature>
<evidence type="ECO:0000259" key="8">
    <source>
        <dbReference type="Pfam" id="PF02441"/>
    </source>
</evidence>
<keyword evidence="10" id="KW-1185">Reference proteome</keyword>
<feature type="binding site" evidence="6">
    <location>
        <begin position="156"/>
        <end position="159"/>
    </location>
    <ligand>
        <name>FMN</name>
        <dbReference type="ChEBI" id="CHEBI:58210"/>
    </ligand>
</feature>
<dbReference type="InterPro" id="IPR036551">
    <property type="entry name" value="Flavin_trans-like"/>
</dbReference>
<comment type="catalytic activity">
    <reaction evidence="6">
        <text>dimethylallyl phosphate + FMNH2 = prenylated FMNH2 + phosphate</text>
        <dbReference type="Rhea" id="RHEA:37743"/>
        <dbReference type="ChEBI" id="CHEBI:43474"/>
        <dbReference type="ChEBI" id="CHEBI:57618"/>
        <dbReference type="ChEBI" id="CHEBI:87467"/>
        <dbReference type="ChEBI" id="CHEBI:88052"/>
        <dbReference type="EC" id="2.5.1.129"/>
    </reaction>
</comment>
<comment type="subcellular location">
    <subcellularLocation>
        <location evidence="6">Mitochondrion</location>
    </subcellularLocation>
</comment>
<dbReference type="NCBIfam" id="TIGR00421">
    <property type="entry name" value="ubiX_pad"/>
    <property type="match status" value="1"/>
</dbReference>
<dbReference type="HAMAP" id="MF_01984">
    <property type="entry name" value="ubiX_pad"/>
    <property type="match status" value="1"/>
</dbReference>
<evidence type="ECO:0000256" key="4">
    <source>
        <dbReference type="ARBA" id="ARBA00022679"/>
    </source>
</evidence>
<dbReference type="SUPFAM" id="SSF52507">
    <property type="entry name" value="Homo-oligomeric flavin-containing Cys decarboxylases, HFCD"/>
    <property type="match status" value="1"/>
</dbReference>
<protein>
    <recommendedName>
        <fullName evidence="6">Flavin prenyltransferase PAD1, mitochondrial</fullName>
        <ecNumber evidence="6">2.5.1.129</ecNumber>
    </recommendedName>
</protein>
<evidence type="ECO:0000256" key="6">
    <source>
        <dbReference type="HAMAP-Rule" id="MF_03197"/>
    </source>
</evidence>
<dbReference type="InterPro" id="IPR003382">
    <property type="entry name" value="Flavoprotein"/>
</dbReference>
<evidence type="ECO:0000256" key="1">
    <source>
        <dbReference type="ARBA" id="ARBA00022602"/>
    </source>
</evidence>